<name>A0A5J6WGF6_MORMI</name>
<proteinExistence type="predicted"/>
<evidence type="ECO:0000256" key="1">
    <source>
        <dbReference type="SAM" id="SignalP"/>
    </source>
</evidence>
<evidence type="ECO:0000313" key="2">
    <source>
        <dbReference type="EMBL" id="QFI37109.1"/>
    </source>
</evidence>
<keyword evidence="1" id="KW-0732">Signal</keyword>
<dbReference type="AlphaFoldDB" id="A0A5J6WGF6"/>
<evidence type="ECO:0000313" key="3">
    <source>
        <dbReference type="Proteomes" id="UP000327424"/>
    </source>
</evidence>
<sequence length="101" mass="10677">MLKKLLLVMTLMSASTVAIAQLQITTASYDKNVLGVINATNSVVEMNINESGDLDLNGIDVQLADSNFIIPCSSSAQVTIAAASFDEDVDCPGLVTIEEIE</sequence>
<dbReference type="KEGG" id="mmaa:FR932_04325"/>
<dbReference type="RefSeq" id="WP_019439276.1">
    <property type="nucleotide sequence ID" value="NZ_ALOE01000001.1"/>
</dbReference>
<organism evidence="2 3">
    <name type="scientific">Moritella marina ATCC 15381</name>
    <dbReference type="NCBI Taxonomy" id="1202962"/>
    <lineage>
        <taxon>Bacteria</taxon>
        <taxon>Pseudomonadati</taxon>
        <taxon>Pseudomonadota</taxon>
        <taxon>Gammaproteobacteria</taxon>
        <taxon>Alteromonadales</taxon>
        <taxon>Moritellaceae</taxon>
        <taxon>Moritella</taxon>
    </lineage>
</organism>
<feature type="chain" id="PRO_5023824520" evidence="1">
    <location>
        <begin position="21"/>
        <end position="101"/>
    </location>
</feature>
<dbReference type="Proteomes" id="UP000327424">
    <property type="component" value="Chromosome"/>
</dbReference>
<dbReference type="EMBL" id="CP044399">
    <property type="protein sequence ID" value="QFI37109.1"/>
    <property type="molecule type" value="Genomic_DNA"/>
</dbReference>
<keyword evidence="3" id="KW-1185">Reference proteome</keyword>
<gene>
    <name evidence="2" type="ORF">FR932_04325</name>
</gene>
<reference evidence="2 3" key="1">
    <citation type="submission" date="2019-09" db="EMBL/GenBank/DDBJ databases">
        <title>Hybrid Assembly of the complete Genome of the Deep-Sea Bacterium Moritella marina from long Nanopore and Illumina reads.</title>
        <authorList>
            <person name="Magin S."/>
            <person name="Georgoulis A."/>
            <person name="Papadimitriou K."/>
            <person name="Iliakis G."/>
            <person name="Vorgias C.E."/>
        </authorList>
    </citation>
    <scope>NUCLEOTIDE SEQUENCE [LARGE SCALE GENOMIC DNA]</scope>
    <source>
        <strain evidence="2 3">MP-1</strain>
    </source>
</reference>
<accession>A0A5J6WGF6</accession>
<feature type="signal peptide" evidence="1">
    <location>
        <begin position="1"/>
        <end position="20"/>
    </location>
</feature>
<dbReference type="OrthoDB" id="6401956at2"/>
<protein>
    <submittedName>
        <fullName evidence="2">Uncharacterized protein</fullName>
    </submittedName>
</protein>